<dbReference type="NCBIfam" id="NF003630">
    <property type="entry name" value="PRK05270.1-3"/>
    <property type="match status" value="1"/>
</dbReference>
<dbReference type="NCBIfam" id="NF003629">
    <property type="entry name" value="PRK05270.1-2"/>
    <property type="match status" value="1"/>
</dbReference>
<evidence type="ECO:0000313" key="13">
    <source>
        <dbReference type="EMBL" id="KRN83535.1"/>
    </source>
</evidence>
<evidence type="ECO:0000256" key="8">
    <source>
        <dbReference type="ARBA" id="ARBA00023144"/>
    </source>
</evidence>
<evidence type="ECO:0000256" key="7">
    <source>
        <dbReference type="ARBA" id="ARBA00022695"/>
    </source>
</evidence>
<proteinExistence type="inferred from homology"/>
<evidence type="ECO:0000256" key="4">
    <source>
        <dbReference type="ARBA" id="ARBA00008706"/>
    </source>
</evidence>
<evidence type="ECO:0000313" key="14">
    <source>
        <dbReference type="EMBL" id="SER05520.1"/>
    </source>
</evidence>
<reference evidence="13 15" key="1">
    <citation type="journal article" date="2015" name="Genome Announc.">
        <title>Expanding the biotechnology potential of lactobacilli through comparative genomics of 213 strains and associated genera.</title>
        <authorList>
            <person name="Sun Z."/>
            <person name="Harris H.M."/>
            <person name="McCann A."/>
            <person name="Guo C."/>
            <person name="Argimon S."/>
            <person name="Zhang W."/>
            <person name="Yang X."/>
            <person name="Jeffery I.B."/>
            <person name="Cooney J.C."/>
            <person name="Kagawa T.F."/>
            <person name="Liu W."/>
            <person name="Song Y."/>
            <person name="Salvetti E."/>
            <person name="Wrobel A."/>
            <person name="Rasinkangas P."/>
            <person name="Parkhill J."/>
            <person name="Rea M.C."/>
            <person name="O'Sullivan O."/>
            <person name="Ritari J."/>
            <person name="Douillard F.P."/>
            <person name="Paul Ross R."/>
            <person name="Yang R."/>
            <person name="Briner A.E."/>
            <person name="Felis G.E."/>
            <person name="de Vos W.M."/>
            <person name="Barrangou R."/>
            <person name="Klaenhammer T.R."/>
            <person name="Caufield P.W."/>
            <person name="Cui Y."/>
            <person name="Zhang H."/>
            <person name="O'Toole P.W."/>
        </authorList>
    </citation>
    <scope>NUCLEOTIDE SEQUENCE [LARGE SCALE GENOMIC DNA]</scope>
    <source>
        <strain evidence="13 15">DSM 22301</strain>
    </source>
</reference>
<dbReference type="PROSITE" id="PS01163">
    <property type="entry name" value="GAL_P_UDP_TRANSF_II"/>
    <property type="match status" value="1"/>
</dbReference>
<reference evidence="14 16" key="2">
    <citation type="submission" date="2016-10" db="EMBL/GenBank/DDBJ databases">
        <authorList>
            <person name="Varghese N."/>
            <person name="Submissions S."/>
        </authorList>
    </citation>
    <scope>NUCLEOTIDE SEQUENCE [LARGE SCALE GENOMIC DNA]</scope>
    <source>
        <strain evidence="14 16">CGMCC 1.3889</strain>
    </source>
</reference>
<comment type="similarity">
    <text evidence="4 10">Belongs to the galactose-1-phosphate uridylyltransferase type 2 family.</text>
</comment>
<keyword evidence="6 10" id="KW-0808">Transferase</keyword>
<feature type="domain" description="Galactose-1-phosphate uridyl transferase C-terminal" evidence="12">
    <location>
        <begin position="246"/>
        <end position="439"/>
    </location>
</feature>
<dbReference type="InterPro" id="IPR005850">
    <property type="entry name" value="GalP_Utransf_C"/>
</dbReference>
<evidence type="ECO:0000259" key="12">
    <source>
        <dbReference type="Pfam" id="PF02744"/>
    </source>
</evidence>
<dbReference type="OrthoDB" id="2293at2"/>
<evidence type="ECO:0000256" key="3">
    <source>
        <dbReference type="ARBA" id="ARBA00004947"/>
    </source>
</evidence>
<dbReference type="InterPro" id="IPR000766">
    <property type="entry name" value="GalP_uridyl_Trfase_II"/>
</dbReference>
<dbReference type="STRING" id="319653.SAMN04487973_101163"/>
<dbReference type="PANTHER" id="PTHR39191:SF1">
    <property type="entry name" value="DUF4922 DOMAIN-CONTAINING PROTEIN"/>
    <property type="match status" value="1"/>
</dbReference>
<evidence type="ECO:0000259" key="11">
    <source>
        <dbReference type="Pfam" id="PF01087"/>
    </source>
</evidence>
<dbReference type="GO" id="GO:0006012">
    <property type="term" value="P:galactose metabolic process"/>
    <property type="evidence" value="ECO:0007669"/>
    <property type="project" value="UniProtKB-UniRule"/>
</dbReference>
<gene>
    <name evidence="10" type="primary">galT</name>
    <name evidence="13" type="ORF">IV87_GL000003</name>
    <name evidence="14" type="ORF">SAMN04487973_101163</name>
</gene>
<protein>
    <recommendedName>
        <fullName evidence="10">Galactose-1-phosphate uridylyltransferase</fullName>
        <shortName evidence="10">Gal-1-P uridylyltransferase</shortName>
        <ecNumber evidence="10">2.7.7.12</ecNumber>
    </recommendedName>
    <alternativeName>
        <fullName evidence="10">UDP-glucose--hexose-1-phosphate uridylyltransferase</fullName>
    </alternativeName>
</protein>
<keyword evidence="16" id="KW-1185">Reference proteome</keyword>
<dbReference type="Proteomes" id="UP000182818">
    <property type="component" value="Unassembled WGS sequence"/>
</dbReference>
<dbReference type="NCBIfam" id="TIGR01239">
    <property type="entry name" value="galT_2"/>
    <property type="match status" value="1"/>
</dbReference>
<keyword evidence="5 10" id="KW-0963">Cytoplasm</keyword>
<dbReference type="GO" id="GO:0008108">
    <property type="term" value="F:UDP-glucose:hexose-1-phosphate uridylyltransferase activity"/>
    <property type="evidence" value="ECO:0007669"/>
    <property type="project" value="UniProtKB-UniRule"/>
</dbReference>
<evidence type="ECO:0000256" key="10">
    <source>
        <dbReference type="HAMAP-Rule" id="MF_00571"/>
    </source>
</evidence>
<accession>A0A0R2K1R2</accession>
<keyword evidence="7 10" id="KW-0548">Nucleotidyltransferase</keyword>
<evidence type="ECO:0000256" key="2">
    <source>
        <dbReference type="ARBA" id="ARBA00004496"/>
    </source>
</evidence>
<dbReference type="PANTHER" id="PTHR39191">
    <property type="entry name" value="GALACTOSE-1-PHOSPHATE URIDYLYLTRANSFERASE"/>
    <property type="match status" value="1"/>
</dbReference>
<dbReference type="PATRIC" id="fig|319653.3.peg.3"/>
<dbReference type="HAMAP" id="MF_00571">
    <property type="entry name" value="GalP_UDP_trans"/>
    <property type="match status" value="1"/>
</dbReference>
<dbReference type="RefSeq" id="WP_057804858.1">
    <property type="nucleotide sequence ID" value="NZ_BJYP01000001.1"/>
</dbReference>
<dbReference type="EC" id="2.7.7.12" evidence="10"/>
<evidence type="ECO:0000313" key="16">
    <source>
        <dbReference type="Proteomes" id="UP000182818"/>
    </source>
</evidence>
<dbReference type="NCBIfam" id="NF003633">
    <property type="entry name" value="PRK05270.2-2"/>
    <property type="match status" value="1"/>
</dbReference>
<dbReference type="Proteomes" id="UP000051749">
    <property type="component" value="Unassembled WGS sequence"/>
</dbReference>
<evidence type="ECO:0000256" key="9">
    <source>
        <dbReference type="ARBA" id="ARBA00023277"/>
    </source>
</evidence>
<evidence type="ECO:0000256" key="5">
    <source>
        <dbReference type="ARBA" id="ARBA00022490"/>
    </source>
</evidence>
<dbReference type="GeneID" id="76042490"/>
<evidence type="ECO:0000256" key="1">
    <source>
        <dbReference type="ARBA" id="ARBA00001107"/>
    </source>
</evidence>
<comment type="caution">
    <text evidence="13">The sequence shown here is derived from an EMBL/GenBank/DDBJ whole genome shotgun (WGS) entry which is preliminary data.</text>
</comment>
<keyword evidence="8 10" id="KW-0299">Galactose metabolism</keyword>
<dbReference type="GO" id="GO:0005737">
    <property type="term" value="C:cytoplasm"/>
    <property type="evidence" value="ECO:0007669"/>
    <property type="project" value="UniProtKB-SubCell"/>
</dbReference>
<comment type="catalytic activity">
    <reaction evidence="1 10">
        <text>alpha-D-galactose 1-phosphate + UDP-alpha-D-glucose = alpha-D-glucose 1-phosphate + UDP-alpha-D-galactose</text>
        <dbReference type="Rhea" id="RHEA:13989"/>
        <dbReference type="ChEBI" id="CHEBI:58336"/>
        <dbReference type="ChEBI" id="CHEBI:58601"/>
        <dbReference type="ChEBI" id="CHEBI:58885"/>
        <dbReference type="ChEBI" id="CHEBI:66914"/>
        <dbReference type="EC" id="2.7.7.12"/>
    </reaction>
</comment>
<name>A0A0R2K1R2_9LACO</name>
<dbReference type="Pfam" id="PF01087">
    <property type="entry name" value="GalP_UDP_transf"/>
    <property type="match status" value="1"/>
</dbReference>
<dbReference type="UniPathway" id="UPA00214"/>
<dbReference type="NCBIfam" id="NF003631">
    <property type="entry name" value="PRK05270.1-5"/>
    <property type="match status" value="1"/>
</dbReference>
<dbReference type="Pfam" id="PF02744">
    <property type="entry name" value="GalP_UDP_tr_C"/>
    <property type="match status" value="1"/>
</dbReference>
<organism evidence="13 15">
    <name type="scientific">Pediococcus ethanolidurans</name>
    <dbReference type="NCBI Taxonomy" id="319653"/>
    <lineage>
        <taxon>Bacteria</taxon>
        <taxon>Bacillati</taxon>
        <taxon>Bacillota</taxon>
        <taxon>Bacilli</taxon>
        <taxon>Lactobacillales</taxon>
        <taxon>Lactobacillaceae</taxon>
        <taxon>Pediococcus</taxon>
    </lineage>
</organism>
<dbReference type="EMBL" id="JQBY01000001">
    <property type="protein sequence ID" value="KRN83535.1"/>
    <property type="molecule type" value="Genomic_DNA"/>
</dbReference>
<evidence type="ECO:0000313" key="15">
    <source>
        <dbReference type="Proteomes" id="UP000051749"/>
    </source>
</evidence>
<dbReference type="EMBL" id="FOGK01000001">
    <property type="protein sequence ID" value="SER05520.1"/>
    <property type="molecule type" value="Genomic_DNA"/>
</dbReference>
<keyword evidence="9 10" id="KW-0119">Carbohydrate metabolism</keyword>
<feature type="domain" description="Galactose-1-phosphate uridyl transferase N-terminal" evidence="11">
    <location>
        <begin position="22"/>
        <end position="230"/>
    </location>
</feature>
<dbReference type="PIRSF" id="PIRSF006005">
    <property type="entry name" value="GalT_BS"/>
    <property type="match status" value="1"/>
</dbReference>
<comment type="subcellular location">
    <subcellularLocation>
        <location evidence="2 10">Cytoplasm</location>
    </subcellularLocation>
</comment>
<dbReference type="AlphaFoldDB" id="A0A0R2K1R2"/>
<dbReference type="InterPro" id="IPR005849">
    <property type="entry name" value="GalP_Utransf_N"/>
</dbReference>
<comment type="pathway">
    <text evidence="3 10">Carbohydrate metabolism; galactose metabolism.</text>
</comment>
<dbReference type="InterPro" id="IPR023425">
    <property type="entry name" value="GalP_uridyl_Trfase_II_CS"/>
</dbReference>
<sequence length="495" mass="56987">MKNEQSTSLVERFVTEILKKGTYHELDRRYLINRIYAMVGEQPLEKTTTVGDLLQLQDALIETAIQNHKIEANPTDREILGADLMDFMTPTPYEVNTKFWDLYQRSPQTATAYFYQLSRDNDYIKTRAIAKNIEFPVPTDYGNLEITINLSKPEKDPRAIALAQKTVSTSYPQCQLCLENEGYEGRVGYPARGNHRIVRLQLDGETWGFQYSPYAYFAEHCIFISEVHRPMHIDRTTFQNLVAITKLFPDYFVGSNADLPIVGGSMLSHDHYQGGKHEFPMAVAAIEKPFELNGFTNVSAGIVKWPMSVIRLKSGSESALVSAATKILKVWQNYDDPKRDIRHETNGEKHHTITPIVRQRAGRFEMDLVLRDNQTSKQYPDGIFHPHQDVQHIKKENIGLIEVMGRAILPARLKAELLEVQRYLLKKPNEMKVYHKKWANQLQEKYQFTDDNVQKIVDQEVGRVFLRVLEDAGVFKQTTDGQTGFMEFIHKVNET</sequence>
<evidence type="ECO:0000256" key="6">
    <source>
        <dbReference type="ARBA" id="ARBA00022679"/>
    </source>
</evidence>